<evidence type="ECO:0008006" key="3">
    <source>
        <dbReference type="Google" id="ProtNLM"/>
    </source>
</evidence>
<dbReference type="InterPro" id="IPR012337">
    <property type="entry name" value="RNaseH-like_sf"/>
</dbReference>
<dbReference type="SUPFAM" id="SSF53098">
    <property type="entry name" value="Ribonuclease H-like"/>
    <property type="match status" value="1"/>
</dbReference>
<dbReference type="InParanoid" id="A0A0C2WHU4"/>
<dbReference type="Proteomes" id="UP000054549">
    <property type="component" value="Unassembled WGS sequence"/>
</dbReference>
<evidence type="ECO:0000313" key="2">
    <source>
        <dbReference type="Proteomes" id="UP000054549"/>
    </source>
</evidence>
<sequence length="174" mass="20357">MLDFAIDYRKVIDLITGERDSNLRDYELRRSEWAIALELRNVLNIFKDATTYFSRGSTPNLAMVIPAMDHIDEALVTNIDSDKLSAAVKAALKVGKRTLNRYYSKTDYSETYRIAMVLHPRHKLTYFRNADWPDDWIKTAETIVRTKFEQKYQNVTEPSVRYLYSFPFLSADLL</sequence>
<accession>A0A0C2WHU4</accession>
<dbReference type="AlphaFoldDB" id="A0A0C2WHU4"/>
<dbReference type="EMBL" id="KN818482">
    <property type="protein sequence ID" value="KIL55698.1"/>
    <property type="molecule type" value="Genomic_DNA"/>
</dbReference>
<name>A0A0C2WHU4_AMAMK</name>
<dbReference type="OrthoDB" id="3359487at2759"/>
<organism evidence="1 2">
    <name type="scientific">Amanita muscaria (strain Koide BX008)</name>
    <dbReference type="NCBI Taxonomy" id="946122"/>
    <lineage>
        <taxon>Eukaryota</taxon>
        <taxon>Fungi</taxon>
        <taxon>Dikarya</taxon>
        <taxon>Basidiomycota</taxon>
        <taxon>Agaricomycotina</taxon>
        <taxon>Agaricomycetes</taxon>
        <taxon>Agaricomycetidae</taxon>
        <taxon>Agaricales</taxon>
        <taxon>Pluteineae</taxon>
        <taxon>Amanitaceae</taxon>
        <taxon>Amanita</taxon>
    </lineage>
</organism>
<dbReference type="HOGENOM" id="CLU_099691_0_0_1"/>
<keyword evidence="2" id="KW-1185">Reference proteome</keyword>
<evidence type="ECO:0000313" key="1">
    <source>
        <dbReference type="EMBL" id="KIL55698.1"/>
    </source>
</evidence>
<protein>
    <recommendedName>
        <fullName evidence="3">hAT-like transposase RNase-H fold domain-containing protein</fullName>
    </recommendedName>
</protein>
<proteinExistence type="predicted"/>
<reference evidence="1 2" key="1">
    <citation type="submission" date="2014-04" db="EMBL/GenBank/DDBJ databases">
        <title>Evolutionary Origins and Diversification of the Mycorrhizal Mutualists.</title>
        <authorList>
            <consortium name="DOE Joint Genome Institute"/>
            <consortium name="Mycorrhizal Genomics Consortium"/>
            <person name="Kohler A."/>
            <person name="Kuo A."/>
            <person name="Nagy L.G."/>
            <person name="Floudas D."/>
            <person name="Copeland A."/>
            <person name="Barry K.W."/>
            <person name="Cichocki N."/>
            <person name="Veneault-Fourrey C."/>
            <person name="LaButti K."/>
            <person name="Lindquist E.A."/>
            <person name="Lipzen A."/>
            <person name="Lundell T."/>
            <person name="Morin E."/>
            <person name="Murat C."/>
            <person name="Riley R."/>
            <person name="Ohm R."/>
            <person name="Sun H."/>
            <person name="Tunlid A."/>
            <person name="Henrissat B."/>
            <person name="Grigoriev I.V."/>
            <person name="Hibbett D.S."/>
            <person name="Martin F."/>
        </authorList>
    </citation>
    <scope>NUCLEOTIDE SEQUENCE [LARGE SCALE GENOMIC DNA]</scope>
    <source>
        <strain evidence="1 2">Koide BX008</strain>
    </source>
</reference>
<gene>
    <name evidence="1" type="ORF">M378DRAFT_90486</name>
</gene>